<evidence type="ECO:0000313" key="1">
    <source>
        <dbReference type="EMBL" id="GBO19127.1"/>
    </source>
</evidence>
<dbReference type="EMBL" id="BGPR01042645">
    <property type="protein sequence ID" value="GBO19127.1"/>
    <property type="molecule type" value="Genomic_DNA"/>
</dbReference>
<name>A0A4Y2V5V7_ARAVE</name>
<sequence>MLQLYAVPQFPEGVIFQHDGAPPHYGNTVQRYHALVDYAYCYSKITATPDGNFSLQQTCTANLQACSKDARQECKCETSLQQVNEASKSPRYELAASLPHQTHCKHSKNRQACFANSQQQPTLEIDTSDPDPPEKQMTLSGLTEGLVSPGKGLRILKTIDCNEERFVVTRQPILETIDCNEERFVSYKPTNFGDYRL</sequence>
<dbReference type="AlphaFoldDB" id="A0A4Y2V5V7"/>
<gene>
    <name evidence="1" type="ORF">AVEN_252696_1</name>
</gene>
<keyword evidence="2" id="KW-1185">Reference proteome</keyword>
<comment type="caution">
    <text evidence="1">The sequence shown here is derived from an EMBL/GenBank/DDBJ whole genome shotgun (WGS) entry which is preliminary data.</text>
</comment>
<evidence type="ECO:0000313" key="2">
    <source>
        <dbReference type="Proteomes" id="UP000499080"/>
    </source>
</evidence>
<proteinExistence type="predicted"/>
<dbReference type="Proteomes" id="UP000499080">
    <property type="component" value="Unassembled WGS sequence"/>
</dbReference>
<accession>A0A4Y2V5V7</accession>
<organism evidence="1 2">
    <name type="scientific">Araneus ventricosus</name>
    <name type="common">Orbweaver spider</name>
    <name type="synonym">Epeira ventricosa</name>
    <dbReference type="NCBI Taxonomy" id="182803"/>
    <lineage>
        <taxon>Eukaryota</taxon>
        <taxon>Metazoa</taxon>
        <taxon>Ecdysozoa</taxon>
        <taxon>Arthropoda</taxon>
        <taxon>Chelicerata</taxon>
        <taxon>Arachnida</taxon>
        <taxon>Araneae</taxon>
        <taxon>Araneomorphae</taxon>
        <taxon>Entelegynae</taxon>
        <taxon>Araneoidea</taxon>
        <taxon>Araneidae</taxon>
        <taxon>Araneus</taxon>
    </lineage>
</organism>
<dbReference type="OrthoDB" id="7422307at2759"/>
<reference evidence="1 2" key="1">
    <citation type="journal article" date="2019" name="Sci. Rep.">
        <title>Orb-weaving spider Araneus ventricosus genome elucidates the spidroin gene catalogue.</title>
        <authorList>
            <person name="Kono N."/>
            <person name="Nakamura H."/>
            <person name="Ohtoshi R."/>
            <person name="Moran D.A.P."/>
            <person name="Shinohara A."/>
            <person name="Yoshida Y."/>
            <person name="Fujiwara M."/>
            <person name="Mori M."/>
            <person name="Tomita M."/>
            <person name="Arakawa K."/>
        </authorList>
    </citation>
    <scope>NUCLEOTIDE SEQUENCE [LARGE SCALE GENOMIC DNA]</scope>
</reference>
<protein>
    <submittedName>
        <fullName evidence="1">Uncharacterized protein</fullName>
    </submittedName>
</protein>